<evidence type="ECO:0000313" key="1">
    <source>
        <dbReference type="EMBL" id="EDO43457.1"/>
    </source>
</evidence>
<name>A7RYG3_NEMVE</name>
<dbReference type="PhylomeDB" id="A7RYG3"/>
<reference evidence="1 2" key="1">
    <citation type="journal article" date="2007" name="Science">
        <title>Sea anemone genome reveals ancestral eumetazoan gene repertoire and genomic organization.</title>
        <authorList>
            <person name="Putnam N.H."/>
            <person name="Srivastava M."/>
            <person name="Hellsten U."/>
            <person name="Dirks B."/>
            <person name="Chapman J."/>
            <person name="Salamov A."/>
            <person name="Terry A."/>
            <person name="Shapiro H."/>
            <person name="Lindquist E."/>
            <person name="Kapitonov V.V."/>
            <person name="Jurka J."/>
            <person name="Genikhovich G."/>
            <person name="Grigoriev I.V."/>
            <person name="Lucas S.M."/>
            <person name="Steele R.E."/>
            <person name="Finnerty J.R."/>
            <person name="Technau U."/>
            <person name="Martindale M.Q."/>
            <person name="Rokhsar D.S."/>
        </authorList>
    </citation>
    <scope>NUCLEOTIDE SEQUENCE [LARGE SCALE GENOMIC DNA]</scope>
    <source>
        <strain evidence="2">CH2 X CH6</strain>
    </source>
</reference>
<gene>
    <name evidence="1" type="ORF">NEMVEDRAFT_v1g183418</name>
</gene>
<dbReference type="AlphaFoldDB" id="A7RYG3"/>
<proteinExistence type="predicted"/>
<dbReference type="InParanoid" id="A7RYG3"/>
<organism evidence="1 2">
    <name type="scientific">Nematostella vectensis</name>
    <name type="common">Starlet sea anemone</name>
    <dbReference type="NCBI Taxonomy" id="45351"/>
    <lineage>
        <taxon>Eukaryota</taxon>
        <taxon>Metazoa</taxon>
        <taxon>Cnidaria</taxon>
        <taxon>Anthozoa</taxon>
        <taxon>Hexacorallia</taxon>
        <taxon>Actiniaria</taxon>
        <taxon>Edwardsiidae</taxon>
        <taxon>Nematostella</taxon>
    </lineage>
</organism>
<dbReference type="HOGENOM" id="CLU_2375252_0_0_1"/>
<dbReference type="Proteomes" id="UP000001593">
    <property type="component" value="Unassembled WGS sequence"/>
</dbReference>
<keyword evidence="2" id="KW-1185">Reference proteome</keyword>
<dbReference type="OrthoDB" id="5987175at2759"/>
<dbReference type="PANTHER" id="PTHR35617:SF3">
    <property type="entry name" value="CORE-BINDING (CB) DOMAIN-CONTAINING PROTEIN"/>
    <property type="match status" value="1"/>
</dbReference>
<protein>
    <submittedName>
        <fullName evidence="1">Uncharacterized protein</fullName>
    </submittedName>
</protein>
<accession>A7RYG3</accession>
<dbReference type="PANTHER" id="PTHR35617">
    <property type="entry name" value="PHAGE_INTEGRASE DOMAIN-CONTAINING PROTEIN"/>
    <property type="match status" value="1"/>
</dbReference>
<evidence type="ECO:0000313" key="2">
    <source>
        <dbReference type="Proteomes" id="UP000001593"/>
    </source>
</evidence>
<sequence length="95" mass="11174">MELTMKTTMLIALLSGKRCQTLHAFDISTMDLTDKHCIFYIQELLKSSRPSKHFRRLELKAYENDKRLCVVTIIKEYVERTKLLRGNDSSFLISF</sequence>
<dbReference type="KEGG" id="nve:5515448"/>
<dbReference type="EMBL" id="DS469553">
    <property type="protein sequence ID" value="EDO43457.1"/>
    <property type="molecule type" value="Genomic_DNA"/>
</dbReference>